<evidence type="ECO:0000313" key="2">
    <source>
        <dbReference type="Proteomes" id="UP000708208"/>
    </source>
</evidence>
<dbReference type="EMBL" id="CAJVCH010540565">
    <property type="protein sequence ID" value="CAG7826632.1"/>
    <property type="molecule type" value="Genomic_DNA"/>
</dbReference>
<organism evidence="1 2">
    <name type="scientific">Allacma fusca</name>
    <dbReference type="NCBI Taxonomy" id="39272"/>
    <lineage>
        <taxon>Eukaryota</taxon>
        <taxon>Metazoa</taxon>
        <taxon>Ecdysozoa</taxon>
        <taxon>Arthropoda</taxon>
        <taxon>Hexapoda</taxon>
        <taxon>Collembola</taxon>
        <taxon>Symphypleona</taxon>
        <taxon>Sminthuridae</taxon>
        <taxon>Allacma</taxon>
    </lineage>
</organism>
<evidence type="ECO:0008006" key="3">
    <source>
        <dbReference type="Google" id="ProtNLM"/>
    </source>
</evidence>
<dbReference type="AlphaFoldDB" id="A0A8J2PEU0"/>
<evidence type="ECO:0000313" key="1">
    <source>
        <dbReference type="EMBL" id="CAG7826632.1"/>
    </source>
</evidence>
<name>A0A8J2PEU0_9HEXA</name>
<comment type="caution">
    <text evidence="1">The sequence shown here is derived from an EMBL/GenBank/DDBJ whole genome shotgun (WGS) entry which is preliminary data.</text>
</comment>
<gene>
    <name evidence="1" type="ORF">AFUS01_LOCUS36677</name>
</gene>
<dbReference type="Proteomes" id="UP000708208">
    <property type="component" value="Unassembled WGS sequence"/>
</dbReference>
<dbReference type="OrthoDB" id="6747351at2759"/>
<keyword evidence="2" id="KW-1185">Reference proteome</keyword>
<dbReference type="PANTHER" id="PTHR34153:SF2">
    <property type="entry name" value="SI:CH211-262H13.3-RELATED"/>
    <property type="match status" value="1"/>
</dbReference>
<protein>
    <recommendedName>
        <fullName evidence="3">DUF4806 domain-containing protein</fullName>
    </recommendedName>
</protein>
<dbReference type="PANTHER" id="PTHR34153">
    <property type="entry name" value="SI:CH211-262H13.3-RELATED-RELATED"/>
    <property type="match status" value="1"/>
</dbReference>
<proteinExistence type="predicted"/>
<accession>A0A8J2PEU0</accession>
<sequence length="139" mass="15958">MEHRPNAIMDVDADDIDFELLPFNNENDLRIFAEKLASDKALRYKTVQRFESFGGRKLSLQVGAILSDLLTDELAKTFSWLGQRGNANFSQLRLQKPIYAAAKRTAKEAGVVTQIQVKEAIENWLRHARDRIEAKKKKR</sequence>
<reference evidence="1" key="1">
    <citation type="submission" date="2021-06" db="EMBL/GenBank/DDBJ databases">
        <authorList>
            <person name="Hodson N. C."/>
            <person name="Mongue J. A."/>
            <person name="Jaron S. K."/>
        </authorList>
    </citation>
    <scope>NUCLEOTIDE SEQUENCE</scope>
</reference>